<evidence type="ECO:0000256" key="1">
    <source>
        <dbReference type="ARBA" id="ARBA00001917"/>
    </source>
</evidence>
<dbReference type="AlphaFoldDB" id="A0A2S8STA0"/>
<dbReference type="InterPro" id="IPR012349">
    <property type="entry name" value="Split_barrel_FMN-bd"/>
</dbReference>
<feature type="domain" description="Flavin reductase like" evidence="5">
    <location>
        <begin position="19"/>
        <end position="170"/>
    </location>
</feature>
<dbReference type="OrthoDB" id="9783347at2"/>
<comment type="similarity">
    <text evidence="4">Belongs to the flavoredoxin family.</text>
</comment>
<comment type="caution">
    <text evidence="6">The sequence shown here is derived from an EMBL/GenBank/DDBJ whole genome shotgun (WGS) entry which is preliminary data.</text>
</comment>
<dbReference type="SMART" id="SM00903">
    <property type="entry name" value="Flavin_Reduct"/>
    <property type="match status" value="1"/>
</dbReference>
<evidence type="ECO:0000313" key="7">
    <source>
        <dbReference type="Proteomes" id="UP000237684"/>
    </source>
</evidence>
<dbReference type="SUPFAM" id="SSF50475">
    <property type="entry name" value="FMN-binding split barrel"/>
    <property type="match status" value="1"/>
</dbReference>
<evidence type="ECO:0000259" key="5">
    <source>
        <dbReference type="SMART" id="SM00903"/>
    </source>
</evidence>
<evidence type="ECO:0000256" key="4">
    <source>
        <dbReference type="ARBA" id="ARBA00038054"/>
    </source>
</evidence>
<dbReference type="RefSeq" id="WP_105483488.1">
    <property type="nucleotide sequence ID" value="NZ_NIGF01000007.1"/>
</dbReference>
<proteinExistence type="inferred from homology"/>
<evidence type="ECO:0000313" key="6">
    <source>
        <dbReference type="EMBL" id="PQV64008.1"/>
    </source>
</evidence>
<evidence type="ECO:0000256" key="3">
    <source>
        <dbReference type="ARBA" id="ARBA00022643"/>
    </source>
</evidence>
<dbReference type="EMBL" id="NIGF01000007">
    <property type="protein sequence ID" value="PQV64008.1"/>
    <property type="molecule type" value="Genomic_DNA"/>
</dbReference>
<keyword evidence="7" id="KW-1185">Reference proteome</keyword>
<dbReference type="Pfam" id="PF01613">
    <property type="entry name" value="Flavin_Reduct"/>
    <property type="match status" value="1"/>
</dbReference>
<dbReference type="PANTHER" id="PTHR33798:SF5">
    <property type="entry name" value="FLAVIN REDUCTASE LIKE DOMAIN-CONTAINING PROTEIN"/>
    <property type="match status" value="1"/>
</dbReference>
<dbReference type="Proteomes" id="UP000237684">
    <property type="component" value="Unassembled WGS sequence"/>
</dbReference>
<dbReference type="InParanoid" id="A0A2S8STA0"/>
<keyword evidence="2" id="KW-0285">Flavoprotein</keyword>
<name>A0A2S8STA0_9BACT</name>
<dbReference type="GO" id="GO:0016646">
    <property type="term" value="F:oxidoreductase activity, acting on the CH-NH group of donors, NAD or NADP as acceptor"/>
    <property type="evidence" value="ECO:0007669"/>
    <property type="project" value="UniProtKB-ARBA"/>
</dbReference>
<reference evidence="6 7" key="1">
    <citation type="journal article" date="2018" name="Syst. Appl. Microbiol.">
        <title>Abditibacterium utsteinense sp. nov., the first cultivated member of candidate phylum FBP, isolated from ice-free Antarctic soil samples.</title>
        <authorList>
            <person name="Tahon G."/>
            <person name="Tytgat B."/>
            <person name="Lebbe L."/>
            <person name="Carlier A."/>
            <person name="Willems A."/>
        </authorList>
    </citation>
    <scope>NUCLEOTIDE SEQUENCE [LARGE SCALE GENOMIC DNA]</scope>
    <source>
        <strain evidence="6 7">LMG 29911</strain>
    </source>
</reference>
<dbReference type="GO" id="GO:0010181">
    <property type="term" value="F:FMN binding"/>
    <property type="evidence" value="ECO:0007669"/>
    <property type="project" value="InterPro"/>
</dbReference>
<dbReference type="FunCoup" id="A0A2S8STA0">
    <property type="interactions" value="16"/>
</dbReference>
<protein>
    <submittedName>
        <fullName evidence="6">NADH-FMN oxidoreductase RutF, flavin reductase (DIM6/NTAB) family</fullName>
    </submittedName>
</protein>
<accession>A0A2S8STA0</accession>
<comment type="cofactor">
    <cofactor evidence="1">
        <name>FMN</name>
        <dbReference type="ChEBI" id="CHEBI:58210"/>
    </cofactor>
</comment>
<evidence type="ECO:0000256" key="2">
    <source>
        <dbReference type="ARBA" id="ARBA00022630"/>
    </source>
</evidence>
<gene>
    <name evidence="6" type="ORF">B1R32_10733</name>
</gene>
<dbReference type="Gene3D" id="2.30.110.10">
    <property type="entry name" value="Electron Transport, Fmn-binding Protein, Chain A"/>
    <property type="match status" value="1"/>
</dbReference>
<sequence>MNFDLKDFTPRESYKLLTGVVVPRPIALVLTKNEAGLLNAAPFSFFNMVGSNPPLVALGIGDKSEGEAKDSAKNIRQNGEFVVNLVSRDMVQEMNICAVDFPAGISEVEAARLETVPSMSVSVPRLKKSPAALECRVHTTLQIGENRVILGEVVALYIADDLVDSTKNHVHSAQLDLVARMGGAGGYTDTSGTFELARLSLEQWKQSAP</sequence>
<dbReference type="PANTHER" id="PTHR33798">
    <property type="entry name" value="FLAVOPROTEIN OXYGENASE"/>
    <property type="match status" value="1"/>
</dbReference>
<dbReference type="InterPro" id="IPR002563">
    <property type="entry name" value="Flavin_Rdtase-like_dom"/>
</dbReference>
<organism evidence="6 7">
    <name type="scientific">Abditibacterium utsteinense</name>
    <dbReference type="NCBI Taxonomy" id="1960156"/>
    <lineage>
        <taxon>Bacteria</taxon>
        <taxon>Pseudomonadati</taxon>
        <taxon>Abditibacteriota</taxon>
        <taxon>Abditibacteriia</taxon>
        <taxon>Abditibacteriales</taxon>
        <taxon>Abditibacteriaceae</taxon>
        <taxon>Abditibacterium</taxon>
    </lineage>
</organism>
<keyword evidence="3" id="KW-0288">FMN</keyword>